<protein>
    <submittedName>
        <fullName evidence="3">Uncharacterized protein</fullName>
    </submittedName>
</protein>
<dbReference type="SUPFAM" id="SSF53474">
    <property type="entry name" value="alpha/beta-Hydrolases"/>
    <property type="match status" value="1"/>
</dbReference>
<comment type="caution">
    <text evidence="3">The sequence shown here is derived from an EMBL/GenBank/DDBJ whole genome shotgun (WGS) entry which is preliminary data.</text>
</comment>
<dbReference type="Proteomes" id="UP001597295">
    <property type="component" value="Unassembled WGS sequence"/>
</dbReference>
<keyword evidence="2" id="KW-0732">Signal</keyword>
<dbReference type="PANTHER" id="PTHR22946:SF9">
    <property type="entry name" value="POLYKETIDE TRANSFERASE AF380"/>
    <property type="match status" value="1"/>
</dbReference>
<gene>
    <name evidence="3" type="ORF">ACFSM5_12830</name>
</gene>
<name>A0ABW5DSZ6_9PROT</name>
<dbReference type="InterPro" id="IPR029058">
    <property type="entry name" value="AB_hydrolase_fold"/>
</dbReference>
<accession>A0ABW5DSZ6</accession>
<feature type="signal peptide" evidence="2">
    <location>
        <begin position="1"/>
        <end position="23"/>
    </location>
</feature>
<dbReference type="EMBL" id="JBHUIP010000012">
    <property type="protein sequence ID" value="MFD2263778.1"/>
    <property type="molecule type" value="Genomic_DNA"/>
</dbReference>
<dbReference type="RefSeq" id="WP_379876823.1">
    <property type="nucleotide sequence ID" value="NZ_JBHUIP010000012.1"/>
</dbReference>
<sequence length="333" mass="35476">MTLRAASLIALLPVLALPIAAQAQTTASVQPPSPAQTISIPAGTIATWAKQKPDQLVTFQSKLSNDSKDKVEGWIWKPATATASAKVPLVIVAHGHSGSGTYASPSTQFQTLAKQMIDLGVGVMLVNSFSSYRNDYVLNVAKYPADFTIVPGLNDDRTKRPPEASDHKVRPYDVVGAAEYVRAGNLPWVDADKLVGVGYSHGGTAFLGAALSKHPVNIDNPQGGGRLFKKLFISYPGCGMDSLNNYKGSASVVPAIIGIGSADASVSPAYCTSRQAESVSVANLNPSLYAFEYWLYANGVHTWESKTDAVNKAIHEDWRKKIGDYVTTLKAAP</sequence>
<reference evidence="4" key="1">
    <citation type="journal article" date="2019" name="Int. J. Syst. Evol. Microbiol.">
        <title>The Global Catalogue of Microorganisms (GCM) 10K type strain sequencing project: providing services to taxonomists for standard genome sequencing and annotation.</title>
        <authorList>
            <consortium name="The Broad Institute Genomics Platform"/>
            <consortium name="The Broad Institute Genome Sequencing Center for Infectious Disease"/>
            <person name="Wu L."/>
            <person name="Ma J."/>
        </authorList>
    </citation>
    <scope>NUCLEOTIDE SEQUENCE [LARGE SCALE GENOMIC DNA]</scope>
    <source>
        <strain evidence="4">CGMCC 1.19062</strain>
    </source>
</reference>
<dbReference type="InterPro" id="IPR050261">
    <property type="entry name" value="FrsA_esterase"/>
</dbReference>
<evidence type="ECO:0000313" key="4">
    <source>
        <dbReference type="Proteomes" id="UP001597295"/>
    </source>
</evidence>
<dbReference type="PANTHER" id="PTHR22946">
    <property type="entry name" value="DIENELACTONE HYDROLASE DOMAIN-CONTAINING PROTEIN-RELATED"/>
    <property type="match status" value="1"/>
</dbReference>
<evidence type="ECO:0000313" key="3">
    <source>
        <dbReference type="EMBL" id="MFD2263778.1"/>
    </source>
</evidence>
<keyword evidence="1" id="KW-0378">Hydrolase</keyword>
<evidence type="ECO:0000256" key="1">
    <source>
        <dbReference type="ARBA" id="ARBA00022801"/>
    </source>
</evidence>
<dbReference type="Gene3D" id="3.40.50.1820">
    <property type="entry name" value="alpha/beta hydrolase"/>
    <property type="match status" value="1"/>
</dbReference>
<keyword evidence="4" id="KW-1185">Reference proteome</keyword>
<evidence type="ECO:0000256" key="2">
    <source>
        <dbReference type="SAM" id="SignalP"/>
    </source>
</evidence>
<proteinExistence type="predicted"/>
<feature type="chain" id="PRO_5045104490" evidence="2">
    <location>
        <begin position="24"/>
        <end position="333"/>
    </location>
</feature>
<organism evidence="3 4">
    <name type="scientific">Lacibacterium aquatile</name>
    <dbReference type="NCBI Taxonomy" id="1168082"/>
    <lineage>
        <taxon>Bacteria</taxon>
        <taxon>Pseudomonadati</taxon>
        <taxon>Pseudomonadota</taxon>
        <taxon>Alphaproteobacteria</taxon>
        <taxon>Rhodospirillales</taxon>
        <taxon>Rhodospirillaceae</taxon>
    </lineage>
</organism>